<evidence type="ECO:0000256" key="2">
    <source>
        <dbReference type="SAM" id="MobiDB-lite"/>
    </source>
</evidence>
<feature type="coiled-coil region" evidence="1">
    <location>
        <begin position="766"/>
        <end position="849"/>
    </location>
</feature>
<evidence type="ECO:0000259" key="3">
    <source>
        <dbReference type="Pfam" id="PF20155"/>
    </source>
</evidence>
<dbReference type="Proteomes" id="UP000075238">
    <property type="component" value="Chromosome 1"/>
</dbReference>
<gene>
    <name evidence="4" type="ORF">A2G96_08010</name>
</gene>
<reference evidence="4 5" key="1">
    <citation type="submission" date="2016-03" db="EMBL/GenBank/DDBJ databases">
        <title>Complete genome sequence of a novel chlorpyrifos degrading bacterium, Cupriavidus nantongensis sp. X1.</title>
        <authorList>
            <person name="Fang L."/>
        </authorList>
    </citation>
    <scope>NUCLEOTIDE SEQUENCE [LARGE SCALE GENOMIC DNA]</scope>
    <source>
        <strain evidence="4 5">X1</strain>
    </source>
</reference>
<sequence length="2061" mass="216684">MSLDIAALGLKLDTTDVERGTRSLDAVAKAGDKAADALDQAGTRGSTGMRKVGSAAAEVDRQFGGFRRVSQDVSRQLGSVSTESASAQRQLEMLRRATDGNTAATKAQVAAAREMEKALATLNAQSSLQIKMAKDAAAAALQKANASAAETARMRESVKALQEQVSAMKQQQSTLPGLTAGIGGYVRALMAAVTVQKLIGAADEWTNLNNRLKLVTNGSAEFAQAQRSVISIANETRQSLAGTAELYQRLAMNQEQLGLSGERMSGVVSTISKAMVVSGTSAQGAQAALVQLGQAFAAGTLRGEELNSVLEQAPALAQAIAKGFGVTVGQLKKLGEEGKLTAQGLITALESQAGAVDQAFGKMDATVSQALEVLNNKFLEFVGNVDDATGASKMLADAILAIGNNLPAVVSGVSTLVGVGLVAWLSRSAAAAGGLVPLLAGVGAAARGAVMAMGPVGLMIGGLTLAIGGAVTAYKYFTNGAQEAEAAGVKMANNTANAMSQAVVSISNDVGRLVGTLDEVNKALGKKLELDPYEKYNAVLKEQTGLVDKQRFALKMLNEAEKGIGAYTTATAEDRAKAVAGWRNELQQTTAAIQPLDQKIAATRGVVSDSYVKDTNRMTDADKKRAAIAKEEAAYQAALNSASGDAVKLVEIEAKHKTGLAKIEEDFTKKTKAGNKVRAERNTLADSYLKSADEEIASLREQAAGTDKLSAAQKTIIKLEADLAGGKDKSIKLHESEIRQRIDLLRTLELEAIARAELKRVEDERYNASTASVDQLQQQLNALKLEYEAIGLTKEQTERLEAARLRDAAAVKRQQLAEAERTSTSASYIESLREEAELLEAIANQREANAGRQAIADQATQAADDWKRASDDINRSLTDALLRGFESGKGFAENFRDTLKNMFNTLVLRPVISAIMQPVAGLVQSGLSMLGLGGTSATGGGGLGAVSSGVNLLSAGRSVYSALQAGAVSLPGAIATPIAEMAGGDVLGNLIALKGAGTAGATPGVAALSSGLNFLGGTAAGYGVGSLISGQYSAIGGTQAWASGGGAAIGAAIGSIVPGLGTLIGGVIGGAIGGVVNRAFGMGPKEVQSAGIEGRFTGAGFSGGQYADFKQKGGWFRSDRYSSESKPFGDKEMAAIQTEFFGMVDILKGLNSVSNRWEMDSRLGMFDYSIRNDWRSEENRKKSWGDLSDALAENMIPGIAAFRKEGENLVQTALRLTDIFKSTNLVAEALGKNLDTAFGIGGIGGAGKREALVNAAGGVDNLNSIASAYMDAAFSDQEKVTYAAKQLGDQFAALGFSMPESTAQLREWIEQQDLSRENEAQHAVALMALTPAYKQLEDAMRGLNGTVTEVRTGIVDLENILLTDQQKQENRINSMREELDKLGLSSITTRDGLLEYARGLDRNTEAGEQAYQALVRVAPAFLEVEAAAAQAAAAAEEAAARTRELTDSYYSLFKSPEEQLGRLQDQLSAEFAKLGQALPMSAIAYTQLVDSIDTSTASGLRLKDGLMALAQQMSNFLQQMQAQGKQLGTGLSDLMAQQMVALENLRGRVASLSAEVQAAFTLRGNARSMLSQIGQALGQGGSTAGRKDQLWGMLQSGISPQQKLDLAGELMGLITQAQSPVDTSGYQADLSAAQEQQSAAQELMNAGKSLRDAGRQLRDYVSDLRTGDLSPLTNMEKLGQAQANYEATLAKARGGDQTAIGQLQGAASEYLNLARTVYASGEQYTQIFNSVTGSLDSLGAGLESQGAAQEAAAQQQLAVARQQADTAQQQLNAAQQQTGLSAQQVEELTRLQQFVQGIEAAADANYNDLTAKLAAELSALQALEQAMGLQSTVPGLLQGLPAEIAAQLAPLINTVAGGAQLATQLYKDLLGRTPDASGLDYWSQQFSTPGGQGINDFAWGAYEEQIKKAYQDVMGRDADAAGLRFYAEQMQGGKSIADIRSELEWAKAHGSHADGLASVPFDGYRAILHAGERVMTAQDNRVFSAIDWSQFGRGDGLLKALIGKVDQLTRVVDMLRTQQAQESAEQVRATRDAGDRMANASEDSAKLAVETNRTRKGPALS</sequence>
<accession>A0A142JHX1</accession>
<dbReference type="InterPro" id="IPR013491">
    <property type="entry name" value="Tape_meas_N"/>
</dbReference>
<dbReference type="KEGG" id="cnan:A2G96_08010"/>
<dbReference type="GO" id="GO:0016460">
    <property type="term" value="C:myosin II complex"/>
    <property type="evidence" value="ECO:0007669"/>
    <property type="project" value="TreeGrafter"/>
</dbReference>
<keyword evidence="1" id="KW-0175">Coiled coil</keyword>
<dbReference type="PANTHER" id="PTHR45615">
    <property type="entry name" value="MYOSIN HEAVY CHAIN, NON-MUSCLE"/>
    <property type="match status" value="1"/>
</dbReference>
<protein>
    <recommendedName>
        <fullName evidence="3">Tape measure protein N-terminal domain-containing protein</fullName>
    </recommendedName>
</protein>
<feature type="region of interest" description="Disordered" evidence="2">
    <location>
        <begin position="2020"/>
        <end position="2061"/>
    </location>
</feature>
<feature type="coiled-coil region" evidence="1">
    <location>
        <begin position="1750"/>
        <end position="1777"/>
    </location>
</feature>
<dbReference type="GO" id="GO:0051015">
    <property type="term" value="F:actin filament binding"/>
    <property type="evidence" value="ECO:0007669"/>
    <property type="project" value="TreeGrafter"/>
</dbReference>
<dbReference type="STRING" id="1796606.A2G96_08010"/>
<name>A0A142JHX1_9BURK</name>
<dbReference type="Pfam" id="PF20155">
    <property type="entry name" value="TMP_3"/>
    <property type="match status" value="1"/>
</dbReference>
<keyword evidence="5" id="KW-1185">Reference proteome</keyword>
<dbReference type="OrthoDB" id="8525523at2"/>
<organism evidence="4 5">
    <name type="scientific">Cupriavidus nantongensis</name>
    <dbReference type="NCBI Taxonomy" id="1796606"/>
    <lineage>
        <taxon>Bacteria</taxon>
        <taxon>Pseudomonadati</taxon>
        <taxon>Pseudomonadota</taxon>
        <taxon>Betaproteobacteria</taxon>
        <taxon>Burkholderiales</taxon>
        <taxon>Burkholderiaceae</taxon>
        <taxon>Cupriavidus</taxon>
    </lineage>
</organism>
<feature type="domain" description="Tape measure protein N-terminal" evidence="3">
    <location>
        <begin position="197"/>
        <end position="387"/>
    </location>
</feature>
<evidence type="ECO:0000313" key="5">
    <source>
        <dbReference type="Proteomes" id="UP000075238"/>
    </source>
</evidence>
<dbReference type="GO" id="GO:0000146">
    <property type="term" value="F:microfilament motor activity"/>
    <property type="evidence" value="ECO:0007669"/>
    <property type="project" value="TreeGrafter"/>
</dbReference>
<dbReference type="NCBIfam" id="TIGR02675">
    <property type="entry name" value="tape_meas_nterm"/>
    <property type="match status" value="1"/>
</dbReference>
<dbReference type="GO" id="GO:0005737">
    <property type="term" value="C:cytoplasm"/>
    <property type="evidence" value="ECO:0007669"/>
    <property type="project" value="TreeGrafter"/>
</dbReference>
<proteinExistence type="predicted"/>
<dbReference type="PANTHER" id="PTHR45615:SF40">
    <property type="entry name" value="MYOSIN HEAVY CHAIN, NON-MUSCLE"/>
    <property type="match status" value="1"/>
</dbReference>
<evidence type="ECO:0000313" key="4">
    <source>
        <dbReference type="EMBL" id="AMR77683.1"/>
    </source>
</evidence>
<evidence type="ECO:0000256" key="1">
    <source>
        <dbReference type="SAM" id="Coils"/>
    </source>
</evidence>
<dbReference type="GO" id="GO:0032982">
    <property type="term" value="C:myosin filament"/>
    <property type="evidence" value="ECO:0007669"/>
    <property type="project" value="TreeGrafter"/>
</dbReference>
<dbReference type="RefSeq" id="WP_062798373.1">
    <property type="nucleotide sequence ID" value="NZ_CP014844.1"/>
</dbReference>
<dbReference type="EMBL" id="CP014844">
    <property type="protein sequence ID" value="AMR77683.1"/>
    <property type="molecule type" value="Genomic_DNA"/>
</dbReference>